<evidence type="ECO:0000313" key="11">
    <source>
        <dbReference type="Proteomes" id="UP000683360"/>
    </source>
</evidence>
<organism evidence="10 11">
    <name type="scientific">Mytilus edulis</name>
    <name type="common">Blue mussel</name>
    <dbReference type="NCBI Taxonomy" id="6550"/>
    <lineage>
        <taxon>Eukaryota</taxon>
        <taxon>Metazoa</taxon>
        <taxon>Spiralia</taxon>
        <taxon>Lophotrochozoa</taxon>
        <taxon>Mollusca</taxon>
        <taxon>Bivalvia</taxon>
        <taxon>Autobranchia</taxon>
        <taxon>Pteriomorphia</taxon>
        <taxon>Mytilida</taxon>
        <taxon>Mytiloidea</taxon>
        <taxon>Mytilidae</taxon>
        <taxon>Mytilinae</taxon>
        <taxon>Mytilus</taxon>
    </lineage>
</organism>
<dbReference type="PANTHER" id="PTHR13058">
    <property type="entry name" value="THREE PRIME REPAIR EXONUCLEASE 1, 2"/>
    <property type="match status" value="1"/>
</dbReference>
<dbReference type="GO" id="GO:0046872">
    <property type="term" value="F:metal ion binding"/>
    <property type="evidence" value="ECO:0007669"/>
    <property type="project" value="UniProtKB-KW"/>
</dbReference>
<dbReference type="Pfam" id="PF00929">
    <property type="entry name" value="RNase_T"/>
    <property type="match status" value="1"/>
</dbReference>
<keyword evidence="2" id="KW-0540">Nuclease</keyword>
<dbReference type="OrthoDB" id="6110046at2759"/>
<sequence>MVSKINRNNRKLYYNQNIVCCRSMSVVRNERGKFSKNKQIQKTKRVENLVYNRPNCVTQTVEDEIDIHVVPDISIDHPYVKETTTTNCSDPVFQNEIVIDSAENDYNVDFDLDFTNIPSDLVDLSYCRFVVELDVLAKQLQQCTKCCTPLHLHNSLGVRPLGLSGILFVQCTECGNVDRIKLGKTHYRTEVKRGNGIFDINTKVATGMIHAGIGETQLNNLLAAMNIHCINSKTLKDREIEIGEVMECSAEASERKFLLEEAVEAISLNEGVASLIGQKTGKVLHHTMRSGDCRVCSIANRKGEVPRKHKCSKTGLDQQKQWSLTWYMNHLDYPPGTETLKRSLKLNRKRDRKSTVSKTREGKKQRLLLKKKRSSKNSGMEVREGKTYESEIGLEYPDQEEIPEVMEIDEFDKEAITVAPLLVFDLETTGLSRSSDINIQLAACSKDSTFDTYILPSQPISMEATNITKITVRGNNMLYNSKPVNFKYPHQALTDFITFLSEFSCKPILVGHNIKRFDCHILYNALRFYNMYSEFCSHIIGFVDSLDVFKHVVPGLSSYSQTNLVDTLLDETYAAHNALEDTRLLFRLITCTSQGNVISDNITDFIFFFQLST</sequence>
<evidence type="ECO:0000256" key="6">
    <source>
        <dbReference type="ARBA" id="ARBA00022842"/>
    </source>
</evidence>
<gene>
    <name evidence="10" type="ORF">MEDL_68285</name>
</gene>
<proteinExistence type="inferred from homology"/>
<dbReference type="PANTHER" id="PTHR13058:SF22">
    <property type="entry name" value="EXODEOXYRIBONUCLEASE III"/>
    <property type="match status" value="1"/>
</dbReference>
<feature type="compositionally biased region" description="Basic residues" evidence="8">
    <location>
        <begin position="365"/>
        <end position="375"/>
    </location>
</feature>
<feature type="domain" description="Exonuclease" evidence="9">
    <location>
        <begin position="420"/>
        <end position="598"/>
    </location>
</feature>
<dbReference type="GO" id="GO:0008296">
    <property type="term" value="F:3'-5'-DNA exonuclease activity"/>
    <property type="evidence" value="ECO:0007669"/>
    <property type="project" value="TreeGrafter"/>
</dbReference>
<evidence type="ECO:0000256" key="4">
    <source>
        <dbReference type="ARBA" id="ARBA00022801"/>
    </source>
</evidence>
<comment type="similarity">
    <text evidence="7">Belongs to the exonuclease superfamily. TREX family.</text>
</comment>
<dbReference type="InterPro" id="IPR036397">
    <property type="entry name" value="RNaseH_sf"/>
</dbReference>
<evidence type="ECO:0000256" key="1">
    <source>
        <dbReference type="ARBA" id="ARBA00001946"/>
    </source>
</evidence>
<evidence type="ECO:0000256" key="2">
    <source>
        <dbReference type="ARBA" id="ARBA00022722"/>
    </source>
</evidence>
<evidence type="ECO:0000256" key="7">
    <source>
        <dbReference type="ARBA" id="ARBA00025769"/>
    </source>
</evidence>
<comment type="cofactor">
    <cofactor evidence="1">
        <name>Mg(2+)</name>
        <dbReference type="ChEBI" id="CHEBI:18420"/>
    </cofactor>
</comment>
<dbReference type="GO" id="GO:0005737">
    <property type="term" value="C:cytoplasm"/>
    <property type="evidence" value="ECO:0007669"/>
    <property type="project" value="TreeGrafter"/>
</dbReference>
<dbReference type="AlphaFoldDB" id="A0A8S3VRJ4"/>
<keyword evidence="4" id="KW-0378">Hydrolase</keyword>
<keyword evidence="11" id="KW-1185">Reference proteome</keyword>
<dbReference type="InterPro" id="IPR012337">
    <property type="entry name" value="RNaseH-like_sf"/>
</dbReference>
<dbReference type="SUPFAM" id="SSF53098">
    <property type="entry name" value="Ribonuclease H-like"/>
    <property type="match status" value="1"/>
</dbReference>
<comment type="caution">
    <text evidence="10">The sequence shown here is derived from an EMBL/GenBank/DDBJ whole genome shotgun (WGS) entry which is preliminary data.</text>
</comment>
<dbReference type="Gene3D" id="3.30.420.10">
    <property type="entry name" value="Ribonuclease H-like superfamily/Ribonuclease H"/>
    <property type="match status" value="1"/>
</dbReference>
<reference evidence="10" key="1">
    <citation type="submission" date="2021-03" db="EMBL/GenBank/DDBJ databases">
        <authorList>
            <person name="Bekaert M."/>
        </authorList>
    </citation>
    <scope>NUCLEOTIDE SEQUENCE</scope>
</reference>
<dbReference type="Proteomes" id="UP000683360">
    <property type="component" value="Unassembled WGS sequence"/>
</dbReference>
<dbReference type="InterPro" id="IPR040393">
    <property type="entry name" value="TREX1/2"/>
</dbReference>
<dbReference type="CDD" id="cd06127">
    <property type="entry name" value="DEDDh"/>
    <property type="match status" value="1"/>
</dbReference>
<dbReference type="InterPro" id="IPR013520">
    <property type="entry name" value="Ribonucl_H"/>
</dbReference>
<dbReference type="GO" id="GO:0006308">
    <property type="term" value="P:DNA catabolic process"/>
    <property type="evidence" value="ECO:0007669"/>
    <property type="project" value="TreeGrafter"/>
</dbReference>
<protein>
    <recommendedName>
        <fullName evidence="9">Exonuclease domain-containing protein</fullName>
    </recommendedName>
</protein>
<evidence type="ECO:0000313" key="10">
    <source>
        <dbReference type="EMBL" id="CAG2256956.1"/>
    </source>
</evidence>
<evidence type="ECO:0000256" key="5">
    <source>
        <dbReference type="ARBA" id="ARBA00022839"/>
    </source>
</evidence>
<dbReference type="InterPro" id="IPR049012">
    <property type="entry name" value="Mutator_transp_dom"/>
</dbReference>
<keyword evidence="6" id="KW-0460">Magnesium</keyword>
<dbReference type="Pfam" id="PF20700">
    <property type="entry name" value="Mutator"/>
    <property type="match status" value="1"/>
</dbReference>
<feature type="region of interest" description="Disordered" evidence="8">
    <location>
        <begin position="347"/>
        <end position="384"/>
    </location>
</feature>
<keyword evidence="5" id="KW-0269">Exonuclease</keyword>
<evidence type="ECO:0000256" key="8">
    <source>
        <dbReference type="SAM" id="MobiDB-lite"/>
    </source>
</evidence>
<accession>A0A8S3VRJ4</accession>
<dbReference type="SMART" id="SM00479">
    <property type="entry name" value="EXOIII"/>
    <property type="match status" value="1"/>
</dbReference>
<evidence type="ECO:0000256" key="3">
    <source>
        <dbReference type="ARBA" id="ARBA00022723"/>
    </source>
</evidence>
<evidence type="ECO:0000259" key="9">
    <source>
        <dbReference type="SMART" id="SM00479"/>
    </source>
</evidence>
<dbReference type="EMBL" id="CAJPWZ010003318">
    <property type="protein sequence ID" value="CAG2256956.1"/>
    <property type="molecule type" value="Genomic_DNA"/>
</dbReference>
<dbReference type="GO" id="GO:0003676">
    <property type="term" value="F:nucleic acid binding"/>
    <property type="evidence" value="ECO:0007669"/>
    <property type="project" value="InterPro"/>
</dbReference>
<keyword evidence="3" id="KW-0479">Metal-binding</keyword>
<name>A0A8S3VRJ4_MYTED</name>